<dbReference type="GeneID" id="97995665"/>
<dbReference type="GO" id="GO:0016747">
    <property type="term" value="F:acyltransferase activity, transferring groups other than amino-acyl groups"/>
    <property type="evidence" value="ECO:0007669"/>
    <property type="project" value="InterPro"/>
</dbReference>
<dbReference type="RefSeq" id="WP_117142382.1">
    <property type="nucleotide sequence ID" value="NZ_CAKXKJ010000013.1"/>
</dbReference>
<evidence type="ECO:0000256" key="2">
    <source>
        <dbReference type="ARBA" id="ARBA00023315"/>
    </source>
</evidence>
<protein>
    <submittedName>
        <fullName evidence="4">N-acetyltransferase</fullName>
    </submittedName>
</protein>
<keyword evidence="2" id="KW-0012">Acyltransferase</keyword>
<accession>A0A3E2B2W0</accession>
<evidence type="ECO:0000313" key="5">
    <source>
        <dbReference type="Proteomes" id="UP000260649"/>
    </source>
</evidence>
<dbReference type="PANTHER" id="PTHR43072:SF23">
    <property type="entry name" value="UPF0039 PROTEIN C11D3.02C"/>
    <property type="match status" value="1"/>
</dbReference>
<feature type="domain" description="N-acetyltransferase" evidence="3">
    <location>
        <begin position="4"/>
        <end position="172"/>
    </location>
</feature>
<dbReference type="AlphaFoldDB" id="A0A3E2B2W0"/>
<gene>
    <name evidence="4" type="ORF">DV520_07975</name>
</gene>
<dbReference type="InterPro" id="IPR000182">
    <property type="entry name" value="GNAT_dom"/>
</dbReference>
<dbReference type="Gene3D" id="3.40.630.30">
    <property type="match status" value="1"/>
</dbReference>
<dbReference type="PANTHER" id="PTHR43072">
    <property type="entry name" value="N-ACETYLTRANSFERASE"/>
    <property type="match status" value="1"/>
</dbReference>
<dbReference type="Pfam" id="PF13420">
    <property type="entry name" value="Acetyltransf_4"/>
    <property type="match status" value="1"/>
</dbReference>
<dbReference type="CDD" id="cd04301">
    <property type="entry name" value="NAT_SF"/>
    <property type="match status" value="1"/>
</dbReference>
<evidence type="ECO:0000313" key="4">
    <source>
        <dbReference type="EMBL" id="RFT06324.1"/>
    </source>
</evidence>
<dbReference type="OrthoDB" id="9798006at2"/>
<dbReference type="Proteomes" id="UP000260649">
    <property type="component" value="Unassembled WGS sequence"/>
</dbReference>
<evidence type="ECO:0000259" key="3">
    <source>
        <dbReference type="PROSITE" id="PS51186"/>
    </source>
</evidence>
<proteinExistence type="predicted"/>
<evidence type="ECO:0000256" key="1">
    <source>
        <dbReference type="ARBA" id="ARBA00022679"/>
    </source>
</evidence>
<keyword evidence="1 4" id="KW-0808">Transferase</keyword>
<dbReference type="InterPro" id="IPR016181">
    <property type="entry name" value="Acyl_CoA_acyltransferase"/>
</dbReference>
<comment type="caution">
    <text evidence="4">The sequence shown here is derived from an EMBL/GenBank/DDBJ whole genome shotgun (WGS) entry which is preliminary data.</text>
</comment>
<dbReference type="SUPFAM" id="SSF55729">
    <property type="entry name" value="Acyl-CoA N-acyltransferases (Nat)"/>
    <property type="match status" value="1"/>
</dbReference>
<reference evidence="4 5" key="1">
    <citation type="submission" date="2018-07" db="EMBL/GenBank/DDBJ databases">
        <title>GABA Modulating Bacteria of the Human Gut Microbiota.</title>
        <authorList>
            <person name="Strandwitz P."/>
            <person name="Kim K.H."/>
            <person name="Terekhova D."/>
            <person name="Liu J.K."/>
            <person name="Sharma A."/>
            <person name="Levering J."/>
            <person name="Mcdonald D."/>
            <person name="Dietrich D."/>
            <person name="Ramadhar T.R."/>
            <person name="Lekbua A."/>
            <person name="Mroue N."/>
            <person name="Liston C."/>
            <person name="Stewart E.J."/>
            <person name="Dubin M.J."/>
            <person name="Zengler K."/>
            <person name="Knight R."/>
            <person name="Gilbert J.A."/>
            <person name="Clardy J."/>
            <person name="Lewis K."/>
        </authorList>
    </citation>
    <scope>NUCLEOTIDE SEQUENCE [LARGE SCALE GENOMIC DNA]</scope>
    <source>
        <strain evidence="4 5">KLE1738</strain>
    </source>
</reference>
<dbReference type="PROSITE" id="PS51186">
    <property type="entry name" value="GNAT"/>
    <property type="match status" value="1"/>
</dbReference>
<organism evidence="4 5">
    <name type="scientific">Evtepia gabavorous</name>
    <dbReference type="NCBI Taxonomy" id="2211183"/>
    <lineage>
        <taxon>Bacteria</taxon>
        <taxon>Bacillati</taxon>
        <taxon>Bacillota</taxon>
        <taxon>Clostridia</taxon>
        <taxon>Eubacteriales</taxon>
        <taxon>Evtepia</taxon>
    </lineage>
</organism>
<name>A0A3E2B2W0_9FIRM</name>
<sequence length="204" mass="22885">MPSLHLRPAVPEDAGELLSIYRPYVEHTAVTFEYAVPTPAQFTQRVRDTLATHPYLVAEAEGTLLGYAYAAPFHPRAAYQWAAETTIYLRQDQRGRGLGRRLYGALEALLTAQNVLNCNACIALPQVEDETLTLASLRFHQRLGYTPAGQFHQCGYKFGRWYHMVWMEKFLGAHSLPPAPFLPFPQLGERTAGLLAPWATAAVW</sequence>
<dbReference type="EMBL" id="QQRQ01000012">
    <property type="protein sequence ID" value="RFT06324.1"/>
    <property type="molecule type" value="Genomic_DNA"/>
</dbReference>
<keyword evidence="5" id="KW-1185">Reference proteome</keyword>